<proteinExistence type="inferred from homology"/>
<comment type="subunit">
    <text evidence="2">Tetramer of two alpha and two beta chains.</text>
</comment>
<evidence type="ECO:0000256" key="3">
    <source>
        <dbReference type="ARBA" id="ARBA00012043"/>
    </source>
</evidence>
<dbReference type="GO" id="GO:0005829">
    <property type="term" value="C:cytosol"/>
    <property type="evidence" value="ECO:0007669"/>
    <property type="project" value="TreeGrafter"/>
</dbReference>
<evidence type="ECO:0000256" key="4">
    <source>
        <dbReference type="ARBA" id="ARBA00022605"/>
    </source>
</evidence>
<comment type="pathway">
    <text evidence="1">Amino-acid biosynthesis; L-tryptophan biosynthesis; L-tryptophan from chorismate: step 5/5.</text>
</comment>
<gene>
    <name evidence="9" type="ORF">UFOPK2242_00143</name>
    <name evidence="10" type="ORF">UFOPK3317_00824</name>
</gene>
<evidence type="ECO:0000256" key="1">
    <source>
        <dbReference type="ARBA" id="ARBA00004733"/>
    </source>
</evidence>
<dbReference type="Gene3D" id="3.20.20.70">
    <property type="entry name" value="Aldolase class I"/>
    <property type="match status" value="1"/>
</dbReference>
<dbReference type="PANTHER" id="PTHR43406">
    <property type="entry name" value="TRYPTOPHAN SYNTHASE, ALPHA CHAIN"/>
    <property type="match status" value="1"/>
</dbReference>
<evidence type="ECO:0000313" key="10">
    <source>
        <dbReference type="EMBL" id="CAB4869565.1"/>
    </source>
</evidence>
<dbReference type="PANTHER" id="PTHR43406:SF1">
    <property type="entry name" value="TRYPTOPHAN SYNTHASE ALPHA CHAIN, CHLOROPLASTIC"/>
    <property type="match status" value="1"/>
</dbReference>
<protein>
    <recommendedName>
        <fullName evidence="3">tryptophan synthase</fullName>
        <ecNumber evidence="3">4.2.1.20</ecNumber>
    </recommendedName>
</protein>
<dbReference type="EMBL" id="CAFBLK010000128">
    <property type="protein sequence ID" value="CAB4869565.1"/>
    <property type="molecule type" value="Genomic_DNA"/>
</dbReference>
<organism evidence="9">
    <name type="scientific">freshwater metagenome</name>
    <dbReference type="NCBI Taxonomy" id="449393"/>
    <lineage>
        <taxon>unclassified sequences</taxon>
        <taxon>metagenomes</taxon>
        <taxon>ecological metagenomes</taxon>
    </lineage>
</organism>
<dbReference type="EC" id="4.2.1.20" evidence="3"/>
<dbReference type="SUPFAM" id="SSF51366">
    <property type="entry name" value="Ribulose-phoshate binding barrel"/>
    <property type="match status" value="1"/>
</dbReference>
<evidence type="ECO:0000256" key="8">
    <source>
        <dbReference type="ARBA" id="ARBA00049047"/>
    </source>
</evidence>
<keyword evidence="5" id="KW-0822">Tryptophan biosynthesis</keyword>
<dbReference type="GO" id="GO:0004834">
    <property type="term" value="F:tryptophan synthase activity"/>
    <property type="evidence" value="ECO:0007669"/>
    <property type="project" value="UniProtKB-EC"/>
</dbReference>
<dbReference type="CDD" id="cd04724">
    <property type="entry name" value="Tryptophan_synthase_alpha"/>
    <property type="match status" value="1"/>
</dbReference>
<accession>A0A6J6KAV7</accession>
<evidence type="ECO:0000256" key="6">
    <source>
        <dbReference type="ARBA" id="ARBA00023141"/>
    </source>
</evidence>
<dbReference type="NCBIfam" id="TIGR00262">
    <property type="entry name" value="trpA"/>
    <property type="match status" value="1"/>
</dbReference>
<keyword evidence="7" id="KW-0456">Lyase</keyword>
<evidence type="ECO:0000256" key="5">
    <source>
        <dbReference type="ARBA" id="ARBA00022822"/>
    </source>
</evidence>
<dbReference type="Pfam" id="PF00290">
    <property type="entry name" value="Trp_syntA"/>
    <property type="match status" value="1"/>
</dbReference>
<comment type="catalytic activity">
    <reaction evidence="8">
        <text>(1S,2R)-1-C-(indol-3-yl)glycerol 3-phosphate + L-serine = D-glyceraldehyde 3-phosphate + L-tryptophan + H2O</text>
        <dbReference type="Rhea" id="RHEA:10532"/>
        <dbReference type="ChEBI" id="CHEBI:15377"/>
        <dbReference type="ChEBI" id="CHEBI:33384"/>
        <dbReference type="ChEBI" id="CHEBI:57912"/>
        <dbReference type="ChEBI" id="CHEBI:58866"/>
        <dbReference type="ChEBI" id="CHEBI:59776"/>
        <dbReference type="EC" id="4.2.1.20"/>
    </reaction>
</comment>
<reference evidence="9" key="1">
    <citation type="submission" date="2020-05" db="EMBL/GenBank/DDBJ databases">
        <authorList>
            <person name="Chiriac C."/>
            <person name="Salcher M."/>
            <person name="Ghai R."/>
            <person name="Kavagutti S V."/>
        </authorList>
    </citation>
    <scope>NUCLEOTIDE SEQUENCE</scope>
</reference>
<dbReference type="InterPro" id="IPR018204">
    <property type="entry name" value="Trp_synthase_alpha_AS"/>
</dbReference>
<evidence type="ECO:0000256" key="2">
    <source>
        <dbReference type="ARBA" id="ARBA00011270"/>
    </source>
</evidence>
<dbReference type="PROSITE" id="PS00167">
    <property type="entry name" value="TRP_SYNTHASE_ALPHA"/>
    <property type="match status" value="1"/>
</dbReference>
<dbReference type="AlphaFoldDB" id="A0A6J6KAV7"/>
<dbReference type="UniPathway" id="UPA00035">
    <property type="reaction ID" value="UER00044"/>
</dbReference>
<dbReference type="InterPro" id="IPR011060">
    <property type="entry name" value="RibuloseP-bd_barrel"/>
</dbReference>
<dbReference type="HAMAP" id="MF_00131">
    <property type="entry name" value="Trp_synth_alpha"/>
    <property type="match status" value="1"/>
</dbReference>
<dbReference type="InterPro" id="IPR002028">
    <property type="entry name" value="Trp_synthase_suA"/>
</dbReference>
<keyword evidence="4" id="KW-0028">Amino-acid biosynthesis</keyword>
<evidence type="ECO:0000256" key="7">
    <source>
        <dbReference type="ARBA" id="ARBA00023239"/>
    </source>
</evidence>
<sequence length="258" mass="27045">MNLESQLRENRSAGRRLLVPYITGGINDDWLATIEEVAARGADAIEIGIPFSDPIMDGPVIQAASQQALLRGATPYGLVAELSSLDIDVPLVVMTYYNPVHHFGHVRFAEALASSGVDAAIVPDLPLDEIDEWADAASNSGIETVLLAAPTTTDERLAAICERSHGFVYGIALLGVTGERDSVSSEALQMGTRLKNATDKPVLLGLGISNAKQAREASGTADGVIVGSALVRRLLEGASPSEAGDFVATLRAGLDEGI</sequence>
<name>A0A6J6KAV7_9ZZZZ</name>
<dbReference type="InterPro" id="IPR013785">
    <property type="entry name" value="Aldolase_TIM"/>
</dbReference>
<evidence type="ECO:0000313" key="9">
    <source>
        <dbReference type="EMBL" id="CAB4646346.1"/>
    </source>
</evidence>
<dbReference type="EMBL" id="CAEZWM010000007">
    <property type="protein sequence ID" value="CAB4646346.1"/>
    <property type="molecule type" value="Genomic_DNA"/>
</dbReference>
<keyword evidence="6" id="KW-0057">Aromatic amino acid biosynthesis</keyword>